<dbReference type="EMBL" id="CACVAX010000058">
    <property type="protein sequence ID" value="CAA6820906.1"/>
    <property type="molecule type" value="Genomic_DNA"/>
</dbReference>
<evidence type="ECO:0008006" key="2">
    <source>
        <dbReference type="Google" id="ProtNLM"/>
    </source>
</evidence>
<name>A0A6S6U0C8_9BACT</name>
<dbReference type="Pfam" id="PF19891">
    <property type="entry name" value="DUF6364"/>
    <property type="match status" value="1"/>
</dbReference>
<dbReference type="InterPro" id="IPR045944">
    <property type="entry name" value="DUF6364"/>
</dbReference>
<organism evidence="1">
    <name type="scientific">uncultured Sulfurovum sp</name>
    <dbReference type="NCBI Taxonomy" id="269237"/>
    <lineage>
        <taxon>Bacteria</taxon>
        <taxon>Pseudomonadati</taxon>
        <taxon>Campylobacterota</taxon>
        <taxon>Epsilonproteobacteria</taxon>
        <taxon>Campylobacterales</taxon>
        <taxon>Sulfurovaceae</taxon>
        <taxon>Sulfurovum</taxon>
        <taxon>environmental samples</taxon>
    </lineage>
</organism>
<proteinExistence type="predicted"/>
<sequence length="79" mass="9225">MTAKITLYSDKNLIEQIKVYAKEQNTSVSKIVNEFFTNLLETQDIEPKKNKITDSLVGALKDKNVEENHYHDYLENKYS</sequence>
<accession>A0A6S6U0C8</accession>
<reference evidence="1" key="1">
    <citation type="submission" date="2020-01" db="EMBL/GenBank/DDBJ databases">
        <authorList>
            <person name="Meier V. D."/>
            <person name="Meier V D."/>
        </authorList>
    </citation>
    <scope>NUCLEOTIDE SEQUENCE</scope>
    <source>
        <strain evidence="1">HLG_WM_MAG_04</strain>
    </source>
</reference>
<protein>
    <recommendedName>
        <fullName evidence="2">Antitoxin</fullName>
    </recommendedName>
</protein>
<evidence type="ECO:0000313" key="1">
    <source>
        <dbReference type="EMBL" id="CAA6820906.1"/>
    </source>
</evidence>
<gene>
    <name evidence="1" type="ORF">HELGO_WM9145</name>
</gene>
<dbReference type="AlphaFoldDB" id="A0A6S6U0C8"/>